<name>A0A1L6MVI6_9BACT</name>
<protein>
    <submittedName>
        <fullName evidence="1">Uncharacterized protein</fullName>
    </submittedName>
</protein>
<dbReference type="Proteomes" id="UP000185544">
    <property type="component" value="Chromosome"/>
</dbReference>
<dbReference type="KEGG" id="pabo:BCY86_01705"/>
<keyword evidence="2" id="KW-1185">Reference proteome</keyword>
<organism evidence="1 2">
    <name type="scientific">Pajaroellobacter abortibovis</name>
    <dbReference type="NCBI Taxonomy" id="1882918"/>
    <lineage>
        <taxon>Bacteria</taxon>
        <taxon>Pseudomonadati</taxon>
        <taxon>Myxococcota</taxon>
        <taxon>Polyangia</taxon>
        <taxon>Polyangiales</taxon>
        <taxon>Polyangiaceae</taxon>
    </lineage>
</organism>
<dbReference type="RefSeq" id="WP_075276183.1">
    <property type="nucleotide sequence ID" value="NZ_CP016908.1"/>
</dbReference>
<accession>A0A1L6MVI6</accession>
<evidence type="ECO:0000313" key="2">
    <source>
        <dbReference type="Proteomes" id="UP000185544"/>
    </source>
</evidence>
<dbReference type="EMBL" id="CP016908">
    <property type="protein sequence ID" value="APR99536.1"/>
    <property type="molecule type" value="Genomic_DNA"/>
</dbReference>
<proteinExistence type="predicted"/>
<sequence length="287" mass="31135">MKGNLQPVVFIMSVFSLVFIMLSTAGCDSDTGIPNKDAGSEASPDIGKESGWPIEISKNNISIEEPKALCETINRCCGYDEGTFLQDTCTDLFKKSGGLREEFYQKEPYFNSPNVSFNQDKATQCIEIASKFSCSRVSPIKLYDLLKACVGAFTGNLKEGDPGCKDTIECESGYCDHSTGICTALKKEGEPCTEQDQCRFRGLLEPQDLYCNLPAGASSGICTKVIATGSQCSSNILTDHPSLYYMQCSSMVCEAPSGQGTHQCQENFIIAASELCDSFDSTKQSNP</sequence>
<dbReference type="STRING" id="1882918.BCY86_01705"/>
<evidence type="ECO:0000313" key="1">
    <source>
        <dbReference type="EMBL" id="APR99536.1"/>
    </source>
</evidence>
<dbReference type="PROSITE" id="PS51257">
    <property type="entry name" value="PROKAR_LIPOPROTEIN"/>
    <property type="match status" value="1"/>
</dbReference>
<reference evidence="1 2" key="1">
    <citation type="submission" date="2016-08" db="EMBL/GenBank/DDBJ databases">
        <title>Identification and validation of antigenic proteins from Pajaroellobacter abortibovis using de-novo genome sequence assembly and reverse vaccinology.</title>
        <authorList>
            <person name="Welly B.T."/>
            <person name="Miller M.R."/>
            <person name="Stott J.L."/>
            <person name="Blanchard M.T."/>
            <person name="Islas-Trejo A.D."/>
            <person name="O'Rourke S.M."/>
            <person name="Young A.E."/>
            <person name="Medrano J.F."/>
            <person name="Van Eenennaam A.L."/>
        </authorList>
    </citation>
    <scope>NUCLEOTIDE SEQUENCE [LARGE SCALE GENOMIC DNA]</scope>
    <source>
        <strain evidence="1 2">BTF92-0548A/99-0131</strain>
    </source>
</reference>
<dbReference type="OrthoDB" id="3491333at2"/>
<dbReference type="AlphaFoldDB" id="A0A1L6MVI6"/>
<gene>
    <name evidence="1" type="ORF">BCY86_01705</name>
</gene>